<keyword evidence="4" id="KW-1185">Reference proteome</keyword>
<dbReference type="InterPro" id="IPR046539">
    <property type="entry name" value="DUF6604"/>
</dbReference>
<dbReference type="Proteomes" id="UP000654918">
    <property type="component" value="Unassembled WGS sequence"/>
</dbReference>
<reference evidence="3" key="1">
    <citation type="journal article" date="2020" name="Phytopathology">
        <title>Genome Sequence Resources of Colletotrichum truncatum, C. plurivorum, C. musicola, and C. sojae: Four Species Pathogenic to Soybean (Glycine max).</title>
        <authorList>
            <person name="Rogerio F."/>
            <person name="Boufleur T.R."/>
            <person name="Ciampi-Guillardi M."/>
            <person name="Sukno S.A."/>
            <person name="Thon M.R."/>
            <person name="Massola Junior N.S."/>
            <person name="Baroncelli R."/>
        </authorList>
    </citation>
    <scope>NUCLEOTIDE SEQUENCE</scope>
    <source>
        <strain evidence="3">LFN00145</strain>
    </source>
</reference>
<sequence>MEANDVASKRTTSKSPTSKRSSSDSEQIEEIKGIIFSNRFASLRFADDAPSEPQEEEETESEASEPETEQKKKSGNNKKKGKGKKAKKTRKAQKTEVKTRAKADINPNEMSPKSYRLLEDDGDLMTNYTMAILTITAELSQMRHYLMNLWHEVAAEGAPMVVAGAVSHVATLDRDIELTEAKAAAKPLKDCPNCEVDVREKLLLYAYQDLVDFVTDFQKSRNGRPTKAMRARLGNWDPEFSLEDATKEERIKWRRVYTISYLCFSEPVDWSPEGPTGSERRLLGMTEFAAFVNSLVTQKSGVDFLRMILPHHVFQLQCIVDATTIAQFGWMLCPHGTHSFAAPCDSRTPLGEIHAFLFDHPAKTFAEDERTTKGADLEYQTAVENNIVWAADYLSARLGQPTAVVEDAPTPPSLFSHLGRNAVWKYSYFMCGVGLAEALQITYSTGMRLLDLLPEPTMVAHIELLLGCQGYFEDEEYAGLPSCHRIRALYQRALFGEGNEMPHWFEEALRSEPVDSAGPRQRSAIAAIRLSRTALKFDAKTGEHKLLPTPLLGHLFAAGWQDPRARTMQPMSYFETGLKQMVYSLSMLHSNRAPKGADEELTRDGFSKLETILEDLEAAKIDIWDDVHGVRSLSSTNFPYLIESLYTVMTEAENMLYDKGHKFVMDLYSRLKKSIIEKRFSLARLAMTNEDSEVTQAFTKAAKGQYVYWTDVKGQRVVSHEEQWSIAVYVLTWKRKEERQTLGSALQA</sequence>
<feature type="compositionally biased region" description="Acidic residues" evidence="1">
    <location>
        <begin position="49"/>
        <end position="67"/>
    </location>
</feature>
<evidence type="ECO:0000256" key="1">
    <source>
        <dbReference type="SAM" id="MobiDB-lite"/>
    </source>
</evidence>
<feature type="compositionally biased region" description="Low complexity" evidence="1">
    <location>
        <begin position="9"/>
        <end position="20"/>
    </location>
</feature>
<feature type="region of interest" description="Disordered" evidence="1">
    <location>
        <begin position="1"/>
        <end position="30"/>
    </location>
</feature>
<dbReference type="PANTHER" id="PTHR38795:SF1">
    <property type="entry name" value="DUF6604 DOMAIN-CONTAINING PROTEIN"/>
    <property type="match status" value="1"/>
</dbReference>
<dbReference type="EMBL" id="WIGO01000148">
    <property type="protein sequence ID" value="KAF6826815.1"/>
    <property type="molecule type" value="Genomic_DNA"/>
</dbReference>
<proteinExistence type="predicted"/>
<accession>A0A8H6K949</accession>
<dbReference type="PANTHER" id="PTHR38795">
    <property type="entry name" value="DUF6604 DOMAIN-CONTAINING PROTEIN"/>
    <property type="match status" value="1"/>
</dbReference>
<gene>
    <name evidence="3" type="ORF">CPLU01_09483</name>
</gene>
<protein>
    <recommendedName>
        <fullName evidence="2">DUF6604 domain-containing protein</fullName>
    </recommendedName>
</protein>
<organism evidence="3 4">
    <name type="scientific">Colletotrichum plurivorum</name>
    <dbReference type="NCBI Taxonomy" id="2175906"/>
    <lineage>
        <taxon>Eukaryota</taxon>
        <taxon>Fungi</taxon>
        <taxon>Dikarya</taxon>
        <taxon>Ascomycota</taxon>
        <taxon>Pezizomycotina</taxon>
        <taxon>Sordariomycetes</taxon>
        <taxon>Hypocreomycetidae</taxon>
        <taxon>Glomerellales</taxon>
        <taxon>Glomerellaceae</taxon>
        <taxon>Colletotrichum</taxon>
        <taxon>Colletotrichum orchidearum species complex</taxon>
    </lineage>
</organism>
<evidence type="ECO:0000313" key="4">
    <source>
        <dbReference type="Proteomes" id="UP000654918"/>
    </source>
</evidence>
<evidence type="ECO:0000259" key="2">
    <source>
        <dbReference type="Pfam" id="PF20253"/>
    </source>
</evidence>
<name>A0A8H6K949_9PEZI</name>
<feature type="compositionally biased region" description="Basic and acidic residues" evidence="1">
    <location>
        <begin position="93"/>
        <end position="103"/>
    </location>
</feature>
<feature type="region of interest" description="Disordered" evidence="1">
    <location>
        <begin position="42"/>
        <end position="114"/>
    </location>
</feature>
<feature type="compositionally biased region" description="Basic residues" evidence="1">
    <location>
        <begin position="73"/>
        <end position="92"/>
    </location>
</feature>
<feature type="domain" description="DUF6604" evidence="2">
    <location>
        <begin position="16"/>
        <end position="170"/>
    </location>
</feature>
<dbReference type="Pfam" id="PF20253">
    <property type="entry name" value="DUF6604"/>
    <property type="match status" value="1"/>
</dbReference>
<evidence type="ECO:0000313" key="3">
    <source>
        <dbReference type="EMBL" id="KAF6826815.1"/>
    </source>
</evidence>
<dbReference type="AlphaFoldDB" id="A0A8H6K949"/>
<comment type="caution">
    <text evidence="3">The sequence shown here is derived from an EMBL/GenBank/DDBJ whole genome shotgun (WGS) entry which is preliminary data.</text>
</comment>